<accession>A0A6C0E7Y1</accession>
<name>A0A6C0E7Y1_9ZZZZ</name>
<sequence length="30" mass="3390">MKKSVKSFVKTCIKEGLTQALAPEKKCQKH</sequence>
<protein>
    <submittedName>
        <fullName evidence="1">Uncharacterized protein</fullName>
    </submittedName>
</protein>
<reference evidence="1" key="1">
    <citation type="journal article" date="2020" name="Nature">
        <title>Giant virus diversity and host interactions through global metagenomics.</title>
        <authorList>
            <person name="Schulz F."/>
            <person name="Roux S."/>
            <person name="Paez-Espino D."/>
            <person name="Jungbluth S."/>
            <person name="Walsh D.A."/>
            <person name="Denef V.J."/>
            <person name="McMahon K.D."/>
            <person name="Konstantinidis K.T."/>
            <person name="Eloe-Fadrosh E.A."/>
            <person name="Kyrpides N.C."/>
            <person name="Woyke T."/>
        </authorList>
    </citation>
    <scope>NUCLEOTIDE SEQUENCE</scope>
    <source>
        <strain evidence="1">GVMAG-M-3300023179-150</strain>
    </source>
</reference>
<dbReference type="AlphaFoldDB" id="A0A6C0E7Y1"/>
<organism evidence="1">
    <name type="scientific">viral metagenome</name>
    <dbReference type="NCBI Taxonomy" id="1070528"/>
    <lineage>
        <taxon>unclassified sequences</taxon>
        <taxon>metagenomes</taxon>
        <taxon>organismal metagenomes</taxon>
    </lineage>
</organism>
<evidence type="ECO:0000313" key="1">
    <source>
        <dbReference type="EMBL" id="QHT25287.1"/>
    </source>
</evidence>
<dbReference type="EMBL" id="MN739763">
    <property type="protein sequence ID" value="QHT25287.1"/>
    <property type="molecule type" value="Genomic_DNA"/>
</dbReference>
<proteinExistence type="predicted"/>